<evidence type="ECO:0000256" key="3">
    <source>
        <dbReference type="ARBA" id="ARBA00013109"/>
    </source>
</evidence>
<dbReference type="CDD" id="cd06578">
    <property type="entry name" value="HemD"/>
    <property type="match status" value="1"/>
</dbReference>
<evidence type="ECO:0000313" key="12">
    <source>
        <dbReference type="Proteomes" id="UP000032803"/>
    </source>
</evidence>
<dbReference type="GO" id="GO:0006780">
    <property type="term" value="P:uroporphyrinogen III biosynthetic process"/>
    <property type="evidence" value="ECO:0007669"/>
    <property type="project" value="UniProtKB-UniRule"/>
</dbReference>
<keyword evidence="4 9" id="KW-0456">Lyase</keyword>
<dbReference type="AlphaFoldDB" id="A0A0A8UW64"/>
<dbReference type="PANTHER" id="PTHR38042">
    <property type="entry name" value="UROPORPHYRINOGEN-III SYNTHASE, CHLOROPLASTIC"/>
    <property type="match status" value="1"/>
</dbReference>
<evidence type="ECO:0000256" key="9">
    <source>
        <dbReference type="RuleBase" id="RU366031"/>
    </source>
</evidence>
<evidence type="ECO:0000256" key="4">
    <source>
        <dbReference type="ARBA" id="ARBA00023239"/>
    </source>
</evidence>
<dbReference type="Gene3D" id="3.40.50.10090">
    <property type="match status" value="2"/>
</dbReference>
<evidence type="ECO:0000256" key="2">
    <source>
        <dbReference type="ARBA" id="ARBA00008133"/>
    </source>
</evidence>
<protein>
    <recommendedName>
        <fullName evidence="7 9">Uroporphyrinogen-III synthase</fullName>
        <ecNumber evidence="3 9">4.2.1.75</ecNumber>
    </recommendedName>
</protein>
<evidence type="ECO:0000313" key="11">
    <source>
        <dbReference type="EMBL" id="CEK11771.1"/>
    </source>
</evidence>
<dbReference type="InterPro" id="IPR003754">
    <property type="entry name" value="4pyrrol_synth_uPrphyn_synth"/>
</dbReference>
<dbReference type="PATRIC" id="fig|449.7.peg.2422"/>
<dbReference type="InterPro" id="IPR036108">
    <property type="entry name" value="4pyrrol_syn_uPrphyn_synt_sf"/>
</dbReference>
<dbReference type="EC" id="4.2.1.75" evidence="3 9"/>
<dbReference type="GO" id="GO:0006782">
    <property type="term" value="P:protoporphyrinogen IX biosynthetic process"/>
    <property type="evidence" value="ECO:0007669"/>
    <property type="project" value="UniProtKB-UniRule"/>
</dbReference>
<comment type="pathway">
    <text evidence="1 9">Porphyrin-containing compound metabolism; protoporphyrin-IX biosynthesis; coproporphyrinogen-III from 5-aminolevulinate: step 3/4.</text>
</comment>
<keyword evidence="5 9" id="KW-0627">Porphyrin biosynthesis</keyword>
<dbReference type="UniPathway" id="UPA00251">
    <property type="reaction ID" value="UER00320"/>
</dbReference>
<dbReference type="EMBL" id="LN681225">
    <property type="protein sequence ID" value="CEK11771.1"/>
    <property type="molecule type" value="Genomic_DNA"/>
</dbReference>
<evidence type="ECO:0000256" key="1">
    <source>
        <dbReference type="ARBA" id="ARBA00004772"/>
    </source>
</evidence>
<reference evidence="12" key="1">
    <citation type="submission" date="2014-09" db="EMBL/GenBank/DDBJ databases">
        <authorList>
            <person name="Gomez-Valero L."/>
        </authorList>
    </citation>
    <scope>NUCLEOTIDE SEQUENCE [LARGE SCALE GENOMIC DNA]</scope>
    <source>
        <strain evidence="12">ATCC35250</strain>
    </source>
</reference>
<comment type="similarity">
    <text evidence="2 9">Belongs to the uroporphyrinogen-III synthase family.</text>
</comment>
<dbReference type="Pfam" id="PF02602">
    <property type="entry name" value="HEM4"/>
    <property type="match status" value="1"/>
</dbReference>
<feature type="domain" description="Tetrapyrrole biosynthesis uroporphyrinogen III synthase" evidence="10">
    <location>
        <begin position="21"/>
        <end position="236"/>
    </location>
</feature>
<evidence type="ECO:0000259" key="10">
    <source>
        <dbReference type="Pfam" id="PF02602"/>
    </source>
</evidence>
<gene>
    <name evidence="11" type="primary">hemD</name>
    <name evidence="11" type="ORF">LHA_2771</name>
</gene>
<evidence type="ECO:0000256" key="6">
    <source>
        <dbReference type="ARBA" id="ARBA00037589"/>
    </source>
</evidence>
<proteinExistence type="inferred from homology"/>
<dbReference type="OrthoDB" id="9787650at2"/>
<dbReference type="InterPro" id="IPR039793">
    <property type="entry name" value="UROS/Hem4"/>
</dbReference>
<dbReference type="KEGG" id="lha:LHA_2771"/>
<dbReference type="RefSeq" id="WP_045106902.1">
    <property type="nucleotide sequence ID" value="NZ_LN681225.1"/>
</dbReference>
<organism evidence="11 12">
    <name type="scientific">Legionella hackeliae</name>
    <dbReference type="NCBI Taxonomy" id="449"/>
    <lineage>
        <taxon>Bacteria</taxon>
        <taxon>Pseudomonadati</taxon>
        <taxon>Pseudomonadota</taxon>
        <taxon>Gammaproteobacteria</taxon>
        <taxon>Legionellales</taxon>
        <taxon>Legionellaceae</taxon>
        <taxon>Legionella</taxon>
    </lineage>
</organism>
<comment type="function">
    <text evidence="6 9">Catalyzes cyclization of the linear tetrapyrrole, hydroxymethylbilane, to the macrocyclic uroporphyrinogen III.</text>
</comment>
<dbReference type="SUPFAM" id="SSF69618">
    <property type="entry name" value="HemD-like"/>
    <property type="match status" value="1"/>
</dbReference>
<comment type="catalytic activity">
    <reaction evidence="8 9">
        <text>hydroxymethylbilane = uroporphyrinogen III + H2O</text>
        <dbReference type="Rhea" id="RHEA:18965"/>
        <dbReference type="ChEBI" id="CHEBI:15377"/>
        <dbReference type="ChEBI" id="CHEBI:57308"/>
        <dbReference type="ChEBI" id="CHEBI:57845"/>
        <dbReference type="EC" id="4.2.1.75"/>
    </reaction>
</comment>
<dbReference type="PANTHER" id="PTHR38042:SF1">
    <property type="entry name" value="UROPORPHYRINOGEN-III SYNTHASE, CHLOROPLASTIC"/>
    <property type="match status" value="1"/>
</dbReference>
<evidence type="ECO:0000256" key="8">
    <source>
        <dbReference type="ARBA" id="ARBA00048617"/>
    </source>
</evidence>
<evidence type="ECO:0000256" key="7">
    <source>
        <dbReference type="ARBA" id="ARBA00040167"/>
    </source>
</evidence>
<dbReference type="STRING" id="449.LHA_2771"/>
<accession>A0A0A8UW64</accession>
<evidence type="ECO:0000256" key="5">
    <source>
        <dbReference type="ARBA" id="ARBA00023244"/>
    </source>
</evidence>
<dbReference type="GO" id="GO:0004852">
    <property type="term" value="F:uroporphyrinogen-III synthase activity"/>
    <property type="evidence" value="ECO:0007669"/>
    <property type="project" value="UniProtKB-UniRule"/>
</dbReference>
<name>A0A0A8UW64_LEGHA</name>
<dbReference type="Proteomes" id="UP000032803">
    <property type="component" value="Chromosome I"/>
</dbReference>
<keyword evidence="12" id="KW-1185">Reference proteome</keyword>
<dbReference type="HOGENOM" id="CLU_011276_9_4_6"/>
<sequence length="252" mass="27328">MSYCLQGLSVLNTRPLAQAKALSAAIVEAGGISIECPALAIEPVAFSRPALNDAVFAIFISANAVNYALDTLKNYNIKWPEALKVIAVGHATAAALEAYNIPVDFIPTQSTSESLLLLDCLQDVGHKTVLLFKGEEGRVDIEQTLAARGAKITGINVYKRIMPKFNPQFVSSLWQENAVDIILFTSQQAMQNIFTMFGRAAHDWLCHTPCLVISERLAKAAASLGIQHIVVSSPETILQSLHQFNQGLVHGE</sequence>